<name>A0A7J9PJR9_METMI</name>
<dbReference type="InterPro" id="IPR035901">
    <property type="entry name" value="GIY-YIG_endonuc_sf"/>
</dbReference>
<accession>A0A7J9PJR9</accession>
<evidence type="ECO:0000313" key="2">
    <source>
        <dbReference type="EMBL" id="MBA2861769.1"/>
    </source>
</evidence>
<sequence>MAKVQRTTKVYELKQGRKKVYIGISNDPERRAKEHARAGKKFTHMNVLTNKKTQSNAKKMERELIEKYGGTKSKTPKYNKTLWG</sequence>
<dbReference type="GO" id="GO:0004519">
    <property type="term" value="F:endonuclease activity"/>
    <property type="evidence" value="ECO:0007669"/>
    <property type="project" value="UniProtKB-KW"/>
</dbReference>
<dbReference type="Proteomes" id="UP000533207">
    <property type="component" value="Unassembled WGS sequence"/>
</dbReference>
<keyword evidence="2" id="KW-0378">Hydrolase</keyword>
<evidence type="ECO:0000313" key="3">
    <source>
        <dbReference type="Proteomes" id="UP000533207"/>
    </source>
</evidence>
<dbReference type="Pfam" id="PF01541">
    <property type="entry name" value="GIY-YIG"/>
    <property type="match status" value="1"/>
</dbReference>
<keyword evidence="2" id="KW-0255">Endonuclease</keyword>
<feature type="domain" description="GIY-YIG" evidence="1">
    <location>
        <begin position="10"/>
        <end position="69"/>
    </location>
</feature>
<protein>
    <submittedName>
        <fullName evidence="2">Putative GIY-YIG superfamily endonuclease</fullName>
    </submittedName>
</protein>
<organism evidence="2 3">
    <name type="scientific">Methanococcus maripaludis</name>
    <name type="common">Methanococcus deltae</name>
    <dbReference type="NCBI Taxonomy" id="39152"/>
    <lineage>
        <taxon>Archaea</taxon>
        <taxon>Methanobacteriati</taxon>
        <taxon>Methanobacteriota</taxon>
        <taxon>Methanomada group</taxon>
        <taxon>Methanococci</taxon>
        <taxon>Methanococcales</taxon>
        <taxon>Methanococcaceae</taxon>
        <taxon>Methanococcus</taxon>
    </lineage>
</organism>
<gene>
    <name evidence="2" type="ORF">HNP90_000648</name>
</gene>
<proteinExistence type="predicted"/>
<comment type="caution">
    <text evidence="2">The sequence shown here is derived from an EMBL/GenBank/DDBJ whole genome shotgun (WGS) entry which is preliminary data.</text>
</comment>
<dbReference type="EMBL" id="JACDUL010000002">
    <property type="protein sequence ID" value="MBA2861769.1"/>
    <property type="molecule type" value="Genomic_DNA"/>
</dbReference>
<dbReference type="RefSeq" id="WP_011976419.1">
    <property type="nucleotide sequence ID" value="NZ_JACDUL010000002.1"/>
</dbReference>
<dbReference type="InterPro" id="IPR000305">
    <property type="entry name" value="GIY-YIG_endonuc"/>
</dbReference>
<dbReference type="AlphaFoldDB" id="A0A7J9PJR9"/>
<dbReference type="Gene3D" id="3.40.1440.10">
    <property type="entry name" value="GIY-YIG endonuclease"/>
    <property type="match status" value="1"/>
</dbReference>
<keyword evidence="2" id="KW-0540">Nuclease</keyword>
<evidence type="ECO:0000259" key="1">
    <source>
        <dbReference type="Pfam" id="PF01541"/>
    </source>
</evidence>
<reference evidence="2 3" key="1">
    <citation type="submission" date="2020-07" db="EMBL/GenBank/DDBJ databases">
        <title>Genomic Encyclopedia of Type Strains, Phase IV (KMG-V): Genome sequencing to study the core and pangenomes of soil and plant-associated prokaryotes.</title>
        <authorList>
            <person name="Whitman W."/>
        </authorList>
    </citation>
    <scope>NUCLEOTIDE SEQUENCE [LARGE SCALE GENOMIC DNA]</scope>
    <source>
        <strain evidence="2 3">C8</strain>
    </source>
</reference>
<dbReference type="SUPFAM" id="SSF82771">
    <property type="entry name" value="GIY-YIG endonuclease"/>
    <property type="match status" value="1"/>
</dbReference>